<dbReference type="Proteomes" id="UP001358586">
    <property type="component" value="Chromosome 6"/>
</dbReference>
<evidence type="ECO:0000256" key="1">
    <source>
        <dbReference type="SAM" id="MobiDB-lite"/>
    </source>
</evidence>
<evidence type="ECO:0000313" key="2">
    <source>
        <dbReference type="EMBL" id="KAK5823942.1"/>
    </source>
</evidence>
<keyword evidence="3" id="KW-1185">Reference proteome</keyword>
<gene>
    <name evidence="2" type="ORF">PVK06_018705</name>
</gene>
<reference evidence="2 3" key="1">
    <citation type="submission" date="2023-03" db="EMBL/GenBank/DDBJ databases">
        <title>WGS of Gossypium arboreum.</title>
        <authorList>
            <person name="Yu D."/>
        </authorList>
    </citation>
    <scope>NUCLEOTIDE SEQUENCE [LARGE SCALE GENOMIC DNA]</scope>
    <source>
        <tissue evidence="2">Leaf</tissue>
    </source>
</reference>
<name>A0ABR0PHN1_GOSAR</name>
<feature type="compositionally biased region" description="Acidic residues" evidence="1">
    <location>
        <begin position="26"/>
        <end position="38"/>
    </location>
</feature>
<accession>A0ABR0PHN1</accession>
<protein>
    <submittedName>
        <fullName evidence="2">Uncharacterized protein</fullName>
    </submittedName>
</protein>
<organism evidence="2 3">
    <name type="scientific">Gossypium arboreum</name>
    <name type="common">Tree cotton</name>
    <name type="synonym">Gossypium nanking</name>
    <dbReference type="NCBI Taxonomy" id="29729"/>
    <lineage>
        <taxon>Eukaryota</taxon>
        <taxon>Viridiplantae</taxon>
        <taxon>Streptophyta</taxon>
        <taxon>Embryophyta</taxon>
        <taxon>Tracheophyta</taxon>
        <taxon>Spermatophyta</taxon>
        <taxon>Magnoliopsida</taxon>
        <taxon>eudicotyledons</taxon>
        <taxon>Gunneridae</taxon>
        <taxon>Pentapetalae</taxon>
        <taxon>rosids</taxon>
        <taxon>malvids</taxon>
        <taxon>Malvales</taxon>
        <taxon>Malvaceae</taxon>
        <taxon>Malvoideae</taxon>
        <taxon>Gossypium</taxon>
    </lineage>
</organism>
<feature type="region of interest" description="Disordered" evidence="1">
    <location>
        <begin position="14"/>
        <end position="44"/>
    </location>
</feature>
<evidence type="ECO:0000313" key="3">
    <source>
        <dbReference type="Proteomes" id="UP001358586"/>
    </source>
</evidence>
<dbReference type="EMBL" id="JARKNE010000006">
    <property type="protein sequence ID" value="KAK5823942.1"/>
    <property type="molecule type" value="Genomic_DNA"/>
</dbReference>
<proteinExistence type="predicted"/>
<comment type="caution">
    <text evidence="2">The sequence shown here is derived from an EMBL/GenBank/DDBJ whole genome shotgun (WGS) entry which is preliminary data.</text>
</comment>
<sequence>MKIHPEVIGIDANDLDNYGHSHHEDEDFSNPDLDEVPNDIDNKGTNKSENVHALLVRNLSCCIVINNDLGAHILSVNPDAANAPKFSEYPI</sequence>